<comment type="caution">
    <text evidence="2">The sequence shown here is derived from an EMBL/GenBank/DDBJ whole genome shotgun (WGS) entry which is preliminary data.</text>
</comment>
<organism evidence="2 3">
    <name type="scientific">Variovorax ureilyticus</name>
    <dbReference type="NCBI Taxonomy" id="1836198"/>
    <lineage>
        <taxon>Bacteria</taxon>
        <taxon>Pseudomonadati</taxon>
        <taxon>Pseudomonadota</taxon>
        <taxon>Betaproteobacteria</taxon>
        <taxon>Burkholderiales</taxon>
        <taxon>Comamonadaceae</taxon>
        <taxon>Variovorax</taxon>
    </lineage>
</organism>
<sequence>MTRASELSGAHTSPKHAVSSVRLLTSGPKVQAREFVVEVGQTVKWHSHSRITDFCFCLEGVVVFEAANTEGRTCREQSLQPGEHCTIEAGIVHRLRAGSVTCRYLLVQAGDKYDFNEASEAWLPT</sequence>
<dbReference type="SUPFAM" id="SSF51182">
    <property type="entry name" value="RmlC-like cupins"/>
    <property type="match status" value="1"/>
</dbReference>
<evidence type="ECO:0000259" key="1">
    <source>
        <dbReference type="Pfam" id="PF07883"/>
    </source>
</evidence>
<reference evidence="2 3" key="1">
    <citation type="submission" date="2024-03" db="EMBL/GenBank/DDBJ databases">
        <title>Novel species of the genus Variovorax.</title>
        <authorList>
            <person name="Liu Q."/>
            <person name="Xin Y.-H."/>
        </authorList>
    </citation>
    <scope>NUCLEOTIDE SEQUENCE [LARGE SCALE GENOMIC DNA]</scope>
    <source>
        <strain evidence="2 3">KACC 18899</strain>
    </source>
</reference>
<protein>
    <submittedName>
        <fullName evidence="2">Cupin domain-containing protein</fullName>
    </submittedName>
</protein>
<evidence type="ECO:0000313" key="3">
    <source>
        <dbReference type="Proteomes" id="UP001365846"/>
    </source>
</evidence>
<dbReference type="Proteomes" id="UP001365846">
    <property type="component" value="Unassembled WGS sequence"/>
</dbReference>
<dbReference type="InterPro" id="IPR014710">
    <property type="entry name" value="RmlC-like_jellyroll"/>
</dbReference>
<name>A0ABU8VKI5_9BURK</name>
<feature type="domain" description="Cupin type-2" evidence="1">
    <location>
        <begin position="35"/>
        <end position="107"/>
    </location>
</feature>
<dbReference type="CDD" id="cd02208">
    <property type="entry name" value="cupin_RmlC-like"/>
    <property type="match status" value="1"/>
</dbReference>
<accession>A0ABU8VKI5</accession>
<dbReference type="EMBL" id="JBBKZU010000011">
    <property type="protein sequence ID" value="MEJ8813986.1"/>
    <property type="molecule type" value="Genomic_DNA"/>
</dbReference>
<dbReference type="RefSeq" id="WP_340359219.1">
    <property type="nucleotide sequence ID" value="NZ_JBBKZU010000011.1"/>
</dbReference>
<dbReference type="Pfam" id="PF07883">
    <property type="entry name" value="Cupin_2"/>
    <property type="match status" value="1"/>
</dbReference>
<dbReference type="InterPro" id="IPR011051">
    <property type="entry name" value="RmlC_Cupin_sf"/>
</dbReference>
<dbReference type="InterPro" id="IPR013096">
    <property type="entry name" value="Cupin_2"/>
</dbReference>
<gene>
    <name evidence="2" type="ORF">WKW77_23070</name>
</gene>
<dbReference type="Gene3D" id="2.60.120.10">
    <property type="entry name" value="Jelly Rolls"/>
    <property type="match status" value="1"/>
</dbReference>
<evidence type="ECO:0000313" key="2">
    <source>
        <dbReference type="EMBL" id="MEJ8813986.1"/>
    </source>
</evidence>
<proteinExistence type="predicted"/>
<keyword evidence="3" id="KW-1185">Reference proteome</keyword>